<name>A0A432WSV2_9GAMM</name>
<dbReference type="RefSeq" id="WP_126807599.1">
    <property type="nucleotide sequence ID" value="NZ_PIPP01000003.1"/>
</dbReference>
<dbReference type="OrthoDB" id="5943at2"/>
<dbReference type="Pfam" id="PF10670">
    <property type="entry name" value="DUF4198"/>
    <property type="match status" value="1"/>
</dbReference>
<evidence type="ECO:0000313" key="2">
    <source>
        <dbReference type="EMBL" id="RUO36818.1"/>
    </source>
</evidence>
<evidence type="ECO:0000313" key="3">
    <source>
        <dbReference type="Proteomes" id="UP000286934"/>
    </source>
</evidence>
<organism evidence="2 3">
    <name type="scientific">Aliidiomarina shirensis</name>
    <dbReference type="NCBI Taxonomy" id="1048642"/>
    <lineage>
        <taxon>Bacteria</taxon>
        <taxon>Pseudomonadati</taxon>
        <taxon>Pseudomonadota</taxon>
        <taxon>Gammaproteobacteria</taxon>
        <taxon>Alteromonadales</taxon>
        <taxon>Idiomarinaceae</taxon>
        <taxon>Aliidiomarina</taxon>
    </lineage>
</organism>
<feature type="signal peptide" evidence="1">
    <location>
        <begin position="1"/>
        <end position="22"/>
    </location>
</feature>
<protein>
    <submittedName>
        <fullName evidence="2">DUF4198 domain-containing protein</fullName>
    </submittedName>
</protein>
<proteinExistence type="predicted"/>
<gene>
    <name evidence="2" type="ORF">CWE13_08200</name>
</gene>
<dbReference type="AlphaFoldDB" id="A0A432WSV2"/>
<sequence>MKKRILLTLPILLLAATPEAMAHRAWLLPSSTVLASDQPWVTIDAAISNEIFHLDYRPMGTSSLQVAGPEGSSPELTNTFTGKFRSHLDLQLAESGTYKVYTASHGLNARWVDENGERGGYPQRGQQGTTEGLQAAIPENTQELTISEFSRRIETFMTSGAPDDHALEPTGKGLELNPITHPNDLFSGETATFQLLIDGEPAVGAEIEIIPGNTRYRDTQEQITTVTDGEGMLNVTWPQAGMYWFNATYTDNQAVAPATQRRGSYTATLEVLPE</sequence>
<keyword evidence="3" id="KW-1185">Reference proteome</keyword>
<dbReference type="Proteomes" id="UP000286934">
    <property type="component" value="Unassembled WGS sequence"/>
</dbReference>
<reference evidence="3" key="1">
    <citation type="journal article" date="2018" name="Front. Microbiol.">
        <title>Genome-Based Analysis Reveals the Taxonomy and Diversity of the Family Idiomarinaceae.</title>
        <authorList>
            <person name="Liu Y."/>
            <person name="Lai Q."/>
            <person name="Shao Z."/>
        </authorList>
    </citation>
    <scope>NUCLEOTIDE SEQUENCE [LARGE SCALE GENOMIC DNA]</scope>
    <source>
        <strain evidence="3">AIS</strain>
    </source>
</reference>
<keyword evidence="1" id="KW-0732">Signal</keyword>
<dbReference type="InterPro" id="IPR019613">
    <property type="entry name" value="DUF4198"/>
</dbReference>
<comment type="caution">
    <text evidence="2">The sequence shown here is derived from an EMBL/GenBank/DDBJ whole genome shotgun (WGS) entry which is preliminary data.</text>
</comment>
<evidence type="ECO:0000256" key="1">
    <source>
        <dbReference type="SAM" id="SignalP"/>
    </source>
</evidence>
<accession>A0A432WSV2</accession>
<feature type="chain" id="PRO_5019571889" evidence="1">
    <location>
        <begin position="23"/>
        <end position="274"/>
    </location>
</feature>
<dbReference type="EMBL" id="PIPP01000003">
    <property type="protein sequence ID" value="RUO36818.1"/>
    <property type="molecule type" value="Genomic_DNA"/>
</dbReference>